<dbReference type="PROSITE" id="PS51352">
    <property type="entry name" value="THIOREDOXIN_2"/>
    <property type="match status" value="1"/>
</dbReference>
<dbReference type="EMBL" id="CAACVG010007034">
    <property type="protein sequence ID" value="VEN43301.1"/>
    <property type="molecule type" value="Genomic_DNA"/>
</dbReference>
<protein>
    <recommendedName>
        <fullName evidence="1">Thioredoxin domain-containing protein</fullName>
    </recommendedName>
</protein>
<sequence>FCIYLQTRLSRRYRIKSGVPTLVLLGREGTTVSISAHEKLLEDPSGAYFPWRPRPVDKVLKDVILQPGGAFYSQHKNFSKDIRYSDIPDGIRGFYFSANWCPPCRAFTPQLTEVYRLIRGNEPNFEIIFVSSDRSQESYSAYIENMPWLAVPFQQTAVRSELAQLYGVRGIPTLLLLDSNGHIITMDARAELADDPLAQNFPWKPRPVNILTERYLTKLYDYPAVVLFVDGEDTEIQFAESVLTPAAENYYKINNINFSSAQEDFFLGCQDDPCLQFLIGIDGETSDILRDLIGLDDVMPLLIAVDLPNRKFAVMEYGVEITNDSVENFVSKMLKQELSFIDITDDRVEAAKNC</sequence>
<keyword evidence="3" id="KW-1185">Reference proteome</keyword>
<gene>
    <name evidence="2" type="ORF">CALMAC_LOCUS6488</name>
</gene>
<dbReference type="GO" id="GO:0005634">
    <property type="term" value="C:nucleus"/>
    <property type="evidence" value="ECO:0007669"/>
    <property type="project" value="TreeGrafter"/>
</dbReference>
<feature type="domain" description="Thioredoxin" evidence="1">
    <location>
        <begin position="30"/>
        <end position="221"/>
    </location>
</feature>
<dbReference type="Proteomes" id="UP000410492">
    <property type="component" value="Unassembled WGS sequence"/>
</dbReference>
<name>A0A653C5W4_CALMS</name>
<dbReference type="GO" id="GO:0031397">
    <property type="term" value="P:negative regulation of protein ubiquitination"/>
    <property type="evidence" value="ECO:0007669"/>
    <property type="project" value="TreeGrafter"/>
</dbReference>
<evidence type="ECO:0000259" key="1">
    <source>
        <dbReference type="PROSITE" id="PS51352"/>
    </source>
</evidence>
<dbReference type="AlphaFoldDB" id="A0A653C5W4"/>
<dbReference type="OrthoDB" id="9440957at2759"/>
<dbReference type="GO" id="GO:0004791">
    <property type="term" value="F:thioredoxin-disulfide reductase (NADPH) activity"/>
    <property type="evidence" value="ECO:0007669"/>
    <property type="project" value="TreeGrafter"/>
</dbReference>
<feature type="non-terminal residue" evidence="2">
    <location>
        <position position="1"/>
    </location>
</feature>
<dbReference type="GO" id="GO:0030178">
    <property type="term" value="P:negative regulation of Wnt signaling pathway"/>
    <property type="evidence" value="ECO:0007669"/>
    <property type="project" value="TreeGrafter"/>
</dbReference>
<dbReference type="InterPro" id="IPR012336">
    <property type="entry name" value="Thioredoxin-like_fold"/>
</dbReference>
<accession>A0A653C5W4</accession>
<dbReference type="PANTHER" id="PTHR46472:SF1">
    <property type="entry name" value="NUCLEOREDOXIN"/>
    <property type="match status" value="1"/>
</dbReference>
<dbReference type="PANTHER" id="PTHR46472">
    <property type="entry name" value="NUCLEOREDOXIN"/>
    <property type="match status" value="1"/>
</dbReference>
<dbReference type="InterPro" id="IPR013766">
    <property type="entry name" value="Thioredoxin_domain"/>
</dbReference>
<organism evidence="2 3">
    <name type="scientific">Callosobruchus maculatus</name>
    <name type="common">Southern cowpea weevil</name>
    <name type="synonym">Pulse bruchid</name>
    <dbReference type="NCBI Taxonomy" id="64391"/>
    <lineage>
        <taxon>Eukaryota</taxon>
        <taxon>Metazoa</taxon>
        <taxon>Ecdysozoa</taxon>
        <taxon>Arthropoda</taxon>
        <taxon>Hexapoda</taxon>
        <taxon>Insecta</taxon>
        <taxon>Pterygota</taxon>
        <taxon>Neoptera</taxon>
        <taxon>Endopterygota</taxon>
        <taxon>Coleoptera</taxon>
        <taxon>Polyphaga</taxon>
        <taxon>Cucujiformia</taxon>
        <taxon>Chrysomeloidea</taxon>
        <taxon>Chrysomelidae</taxon>
        <taxon>Bruchinae</taxon>
        <taxon>Bruchini</taxon>
        <taxon>Callosobruchus</taxon>
    </lineage>
</organism>
<proteinExistence type="predicted"/>
<dbReference type="SUPFAM" id="SSF52833">
    <property type="entry name" value="Thioredoxin-like"/>
    <property type="match status" value="1"/>
</dbReference>
<dbReference type="Gene3D" id="3.40.30.10">
    <property type="entry name" value="Glutaredoxin"/>
    <property type="match status" value="2"/>
</dbReference>
<dbReference type="Pfam" id="PF13905">
    <property type="entry name" value="Thioredoxin_8"/>
    <property type="match status" value="1"/>
</dbReference>
<evidence type="ECO:0000313" key="2">
    <source>
        <dbReference type="EMBL" id="VEN43301.1"/>
    </source>
</evidence>
<dbReference type="InterPro" id="IPR036249">
    <property type="entry name" value="Thioredoxin-like_sf"/>
</dbReference>
<reference evidence="2 3" key="1">
    <citation type="submission" date="2019-01" db="EMBL/GenBank/DDBJ databases">
        <authorList>
            <person name="Sayadi A."/>
        </authorList>
    </citation>
    <scope>NUCLEOTIDE SEQUENCE [LARGE SCALE GENOMIC DNA]</scope>
</reference>
<evidence type="ECO:0000313" key="3">
    <source>
        <dbReference type="Proteomes" id="UP000410492"/>
    </source>
</evidence>